<keyword evidence="1" id="KW-1133">Transmembrane helix</keyword>
<dbReference type="Proteomes" id="UP001500620">
    <property type="component" value="Unassembled WGS sequence"/>
</dbReference>
<evidence type="ECO:0000313" key="2">
    <source>
        <dbReference type="EMBL" id="GAA4260112.1"/>
    </source>
</evidence>
<feature type="transmembrane region" description="Helical" evidence="1">
    <location>
        <begin position="109"/>
        <end position="133"/>
    </location>
</feature>
<organism evidence="2 3">
    <name type="scientific">Dactylosporangium darangshiense</name>
    <dbReference type="NCBI Taxonomy" id="579108"/>
    <lineage>
        <taxon>Bacteria</taxon>
        <taxon>Bacillati</taxon>
        <taxon>Actinomycetota</taxon>
        <taxon>Actinomycetes</taxon>
        <taxon>Micromonosporales</taxon>
        <taxon>Micromonosporaceae</taxon>
        <taxon>Dactylosporangium</taxon>
    </lineage>
</organism>
<feature type="transmembrane region" description="Helical" evidence="1">
    <location>
        <begin position="168"/>
        <end position="185"/>
    </location>
</feature>
<evidence type="ECO:0008006" key="4">
    <source>
        <dbReference type="Google" id="ProtNLM"/>
    </source>
</evidence>
<keyword evidence="1" id="KW-0812">Transmembrane</keyword>
<dbReference type="RefSeq" id="WP_345137041.1">
    <property type="nucleotide sequence ID" value="NZ_BAABAT010000039.1"/>
</dbReference>
<feature type="transmembrane region" description="Helical" evidence="1">
    <location>
        <begin position="57"/>
        <end position="79"/>
    </location>
</feature>
<evidence type="ECO:0000256" key="1">
    <source>
        <dbReference type="SAM" id="Phobius"/>
    </source>
</evidence>
<name>A0ABP8DN35_9ACTN</name>
<accession>A0ABP8DN35</accession>
<keyword evidence="1" id="KW-0472">Membrane</keyword>
<feature type="transmembrane region" description="Helical" evidence="1">
    <location>
        <begin position="244"/>
        <end position="267"/>
    </location>
</feature>
<evidence type="ECO:0000313" key="3">
    <source>
        <dbReference type="Proteomes" id="UP001500620"/>
    </source>
</evidence>
<sequence>MNLSTLGASLRYEFRMQVRKRSVWIVPALSVVLFLLIGGSLLRDLFDPDERSAEARVAVLGLALQIHALLSIGFGCLLADRLVRDDRLRVAPILDATASSPFARLLGKYLGAAAATAVPIVVVYLGFTVAYAIDTGSVAALGWALAACGVVIVPGLLFVAAFALAVPLVMPAPLFRVLFVGYWLWGNLAGPDLMPTLARTLVNPLGGYAFEALLDFHGIDGDQAFAGPVPGAALNFLRPAPTPATAWLSIAVLLALAAAVLAGGHALRARRTR</sequence>
<dbReference type="EMBL" id="BAABAT010000039">
    <property type="protein sequence ID" value="GAA4260112.1"/>
    <property type="molecule type" value="Genomic_DNA"/>
</dbReference>
<proteinExistence type="predicted"/>
<keyword evidence="3" id="KW-1185">Reference proteome</keyword>
<protein>
    <recommendedName>
        <fullName evidence="4">ABC transporter permease</fullName>
    </recommendedName>
</protein>
<feature type="transmembrane region" description="Helical" evidence="1">
    <location>
        <begin position="139"/>
        <end position="161"/>
    </location>
</feature>
<gene>
    <name evidence="2" type="ORF">GCM10022255_087480</name>
</gene>
<feature type="transmembrane region" description="Helical" evidence="1">
    <location>
        <begin position="21"/>
        <end position="42"/>
    </location>
</feature>
<comment type="caution">
    <text evidence="2">The sequence shown here is derived from an EMBL/GenBank/DDBJ whole genome shotgun (WGS) entry which is preliminary data.</text>
</comment>
<reference evidence="3" key="1">
    <citation type="journal article" date="2019" name="Int. J. Syst. Evol. Microbiol.">
        <title>The Global Catalogue of Microorganisms (GCM) 10K type strain sequencing project: providing services to taxonomists for standard genome sequencing and annotation.</title>
        <authorList>
            <consortium name="The Broad Institute Genomics Platform"/>
            <consortium name="The Broad Institute Genome Sequencing Center for Infectious Disease"/>
            <person name="Wu L."/>
            <person name="Ma J."/>
        </authorList>
    </citation>
    <scope>NUCLEOTIDE SEQUENCE [LARGE SCALE GENOMIC DNA]</scope>
    <source>
        <strain evidence="3">JCM 17441</strain>
    </source>
</reference>